<comment type="caution">
    <text evidence="1">The sequence shown here is derived from an EMBL/GenBank/DDBJ whole genome shotgun (WGS) entry which is preliminary data.</text>
</comment>
<dbReference type="EMBL" id="DPXL01000164">
    <property type="protein sequence ID" value="HCM32263.1"/>
    <property type="molecule type" value="Genomic_DNA"/>
</dbReference>
<dbReference type="Proteomes" id="UP000262257">
    <property type="component" value="Unassembled WGS sequence"/>
</dbReference>
<gene>
    <name evidence="1" type="ORF">DIC32_13145</name>
</gene>
<sequence length="152" mass="17581">MNTLSISQIFSHFSLYQKNYLSIIQDTEQYFTPVTEAFIELWPAGRHQLYLGDLLQLWLSEKWLIEKTHSSILDTLSATPQQIQQLKKDQYIYQITGSNLSGRNQAKVWSASQQDVVSVSLDSAFKFYCIYKGMTRPQKHHINSGKFLKSAI</sequence>
<dbReference type="AlphaFoldDB" id="A0A3D3G2M5"/>
<accession>A0A3D3G2M5</accession>
<reference evidence="1 2" key="1">
    <citation type="journal article" date="2018" name="Nat. Biotechnol.">
        <title>A standardized bacterial taxonomy based on genome phylogeny substantially revises the tree of life.</title>
        <authorList>
            <person name="Parks D.H."/>
            <person name="Chuvochina M."/>
            <person name="Waite D.W."/>
            <person name="Rinke C."/>
            <person name="Skarshewski A."/>
            <person name="Chaumeil P.A."/>
            <person name="Hugenholtz P."/>
        </authorList>
    </citation>
    <scope>NUCLEOTIDE SEQUENCE [LARGE SCALE GENOMIC DNA]</scope>
    <source>
        <strain evidence="1">UBA10045</strain>
    </source>
</reference>
<evidence type="ECO:0000313" key="1">
    <source>
        <dbReference type="EMBL" id="HCM32263.1"/>
    </source>
</evidence>
<evidence type="ECO:0000313" key="2">
    <source>
        <dbReference type="Proteomes" id="UP000262257"/>
    </source>
</evidence>
<protein>
    <submittedName>
        <fullName evidence="1">Uncharacterized protein</fullName>
    </submittedName>
</protein>
<proteinExistence type="predicted"/>
<organism evidence="1 2">
    <name type="scientific">Acinetobacter radioresistens</name>
    <dbReference type="NCBI Taxonomy" id="40216"/>
    <lineage>
        <taxon>Bacteria</taxon>
        <taxon>Pseudomonadati</taxon>
        <taxon>Pseudomonadota</taxon>
        <taxon>Gammaproteobacteria</taxon>
        <taxon>Moraxellales</taxon>
        <taxon>Moraxellaceae</taxon>
        <taxon>Acinetobacter</taxon>
    </lineage>
</organism>
<name>A0A3D3G2M5_ACIRA</name>